<dbReference type="PANTHER" id="PTHR24201:SF16">
    <property type="entry name" value="ANKYRIN-1-LIKE-RELATED"/>
    <property type="match status" value="1"/>
</dbReference>
<dbReference type="InterPro" id="IPR002110">
    <property type="entry name" value="Ankyrin_rpt"/>
</dbReference>
<dbReference type="InterPro" id="IPR050776">
    <property type="entry name" value="Ank_Repeat/CDKN_Inhibitor"/>
</dbReference>
<dbReference type="AlphaFoldDB" id="A0A0M0K6E3"/>
<keyword evidence="5" id="KW-1185">Reference proteome</keyword>
<dbReference type="Gene3D" id="1.25.40.20">
    <property type="entry name" value="Ankyrin repeat-containing domain"/>
    <property type="match status" value="1"/>
</dbReference>
<dbReference type="PROSITE" id="PS50088">
    <property type="entry name" value="ANK_REPEAT"/>
    <property type="match status" value="1"/>
</dbReference>
<feature type="non-terminal residue" evidence="4">
    <location>
        <position position="244"/>
    </location>
</feature>
<evidence type="ECO:0000256" key="3">
    <source>
        <dbReference type="PROSITE-ProRule" id="PRU00023"/>
    </source>
</evidence>
<evidence type="ECO:0000256" key="1">
    <source>
        <dbReference type="ARBA" id="ARBA00022737"/>
    </source>
</evidence>
<sequence length="244" mass="25813">MGSGSSKAAMGKAVYEAARAGKEAELTRLIGLGGNVNWRDGVRRRMCLAWAPASSSPLVLSPPRSPETAPSPQSSLWRWLCRHPAAPPSLAHASSSHGARRTPACSPTLLACSGTLDDAACAAFATGRTHSFDRGHMERARRAIEVNAKNNSDTTALHEAATTYQGYLAIAKRLLDGGADVTLRDYKGRTAIDLARQNGKSEVVALLSEPRYAARMHADCPSLPSGCAEAPSWAHADHGFSAAR</sequence>
<comment type="caution">
    <text evidence="4">The sequence shown here is derived from an EMBL/GenBank/DDBJ whole genome shotgun (WGS) entry which is preliminary data.</text>
</comment>
<feature type="repeat" description="ANK" evidence="3">
    <location>
        <begin position="152"/>
        <end position="186"/>
    </location>
</feature>
<evidence type="ECO:0000313" key="5">
    <source>
        <dbReference type="Proteomes" id="UP000037460"/>
    </source>
</evidence>
<gene>
    <name evidence="4" type="ORF">Ctob_016601</name>
</gene>
<dbReference type="Proteomes" id="UP000037460">
    <property type="component" value="Unassembled WGS sequence"/>
</dbReference>
<evidence type="ECO:0000256" key="2">
    <source>
        <dbReference type="ARBA" id="ARBA00023043"/>
    </source>
</evidence>
<proteinExistence type="predicted"/>
<accession>A0A0M0K6E3</accession>
<organism evidence="4 5">
    <name type="scientific">Chrysochromulina tobinii</name>
    <dbReference type="NCBI Taxonomy" id="1460289"/>
    <lineage>
        <taxon>Eukaryota</taxon>
        <taxon>Haptista</taxon>
        <taxon>Haptophyta</taxon>
        <taxon>Prymnesiophyceae</taxon>
        <taxon>Prymnesiales</taxon>
        <taxon>Chrysochromulinaceae</taxon>
        <taxon>Chrysochromulina</taxon>
    </lineage>
</organism>
<keyword evidence="1" id="KW-0677">Repeat</keyword>
<dbReference type="GO" id="GO:0005634">
    <property type="term" value="C:nucleus"/>
    <property type="evidence" value="ECO:0007669"/>
    <property type="project" value="TreeGrafter"/>
</dbReference>
<keyword evidence="2 3" id="KW-0040">ANK repeat</keyword>
<evidence type="ECO:0000313" key="4">
    <source>
        <dbReference type="EMBL" id="KOO34374.1"/>
    </source>
</evidence>
<dbReference type="OrthoDB" id="194358at2759"/>
<dbReference type="EMBL" id="JWZX01001248">
    <property type="protein sequence ID" value="KOO34374.1"/>
    <property type="molecule type" value="Genomic_DNA"/>
</dbReference>
<dbReference type="Pfam" id="PF12796">
    <property type="entry name" value="Ank_2"/>
    <property type="match status" value="1"/>
</dbReference>
<name>A0A0M0K6E3_9EUKA</name>
<reference evidence="5" key="1">
    <citation type="journal article" date="2015" name="PLoS Genet.">
        <title>Genome Sequence and Transcriptome Analyses of Chrysochromulina tobin: Metabolic Tools for Enhanced Algal Fitness in the Prominent Order Prymnesiales (Haptophyceae).</title>
        <authorList>
            <person name="Hovde B.T."/>
            <person name="Deodato C.R."/>
            <person name="Hunsperger H.M."/>
            <person name="Ryken S.A."/>
            <person name="Yost W."/>
            <person name="Jha R.K."/>
            <person name="Patterson J."/>
            <person name="Monnat R.J. Jr."/>
            <person name="Barlow S.B."/>
            <person name="Starkenburg S.R."/>
            <person name="Cattolico R.A."/>
        </authorList>
    </citation>
    <scope>NUCLEOTIDE SEQUENCE</scope>
    <source>
        <strain evidence="5">CCMP291</strain>
    </source>
</reference>
<protein>
    <submittedName>
        <fullName evidence="4">Ankyrin repeat-containing protein</fullName>
    </submittedName>
</protein>
<dbReference type="InterPro" id="IPR036770">
    <property type="entry name" value="Ankyrin_rpt-contain_sf"/>
</dbReference>
<dbReference type="PANTHER" id="PTHR24201">
    <property type="entry name" value="ANK_REP_REGION DOMAIN-CONTAINING PROTEIN"/>
    <property type="match status" value="1"/>
</dbReference>
<dbReference type="SUPFAM" id="SSF48403">
    <property type="entry name" value="Ankyrin repeat"/>
    <property type="match status" value="1"/>
</dbReference>